<dbReference type="Proteomes" id="UP000821845">
    <property type="component" value="Chromosome 2"/>
</dbReference>
<dbReference type="EMBL" id="CM023482">
    <property type="protein sequence ID" value="KAH6940121.1"/>
    <property type="molecule type" value="Genomic_DNA"/>
</dbReference>
<accession>A0ACB7T1K0</accession>
<sequence>MLQRPSFSGFTSAAKKPGSVTAQLSTFSRRSRASKDAQSPSLGGRRQRVLELQHSAATSASRRLHNHHRSDAPHLSVLPSPDARHARPFLASERTHL</sequence>
<proteinExistence type="predicted"/>
<evidence type="ECO:0000313" key="2">
    <source>
        <dbReference type="Proteomes" id="UP000821845"/>
    </source>
</evidence>
<keyword evidence="2" id="KW-1185">Reference proteome</keyword>
<evidence type="ECO:0000313" key="1">
    <source>
        <dbReference type="EMBL" id="KAH6940121.1"/>
    </source>
</evidence>
<protein>
    <submittedName>
        <fullName evidence="1">Uncharacterized protein</fullName>
    </submittedName>
</protein>
<name>A0ACB7T1K0_HYAAI</name>
<reference evidence="1" key="1">
    <citation type="submission" date="2020-05" db="EMBL/GenBank/DDBJ databases">
        <title>Large-scale comparative analyses of tick genomes elucidate their genetic diversity and vector capacities.</title>
        <authorList>
            <person name="Jia N."/>
            <person name="Wang J."/>
            <person name="Shi W."/>
            <person name="Du L."/>
            <person name="Sun Y."/>
            <person name="Zhan W."/>
            <person name="Jiang J."/>
            <person name="Wang Q."/>
            <person name="Zhang B."/>
            <person name="Ji P."/>
            <person name="Sakyi L.B."/>
            <person name="Cui X."/>
            <person name="Yuan T."/>
            <person name="Jiang B."/>
            <person name="Yang W."/>
            <person name="Lam T.T.-Y."/>
            <person name="Chang Q."/>
            <person name="Ding S."/>
            <person name="Wang X."/>
            <person name="Zhu J."/>
            <person name="Ruan X."/>
            <person name="Zhao L."/>
            <person name="Wei J."/>
            <person name="Que T."/>
            <person name="Du C."/>
            <person name="Cheng J."/>
            <person name="Dai P."/>
            <person name="Han X."/>
            <person name="Huang E."/>
            <person name="Gao Y."/>
            <person name="Liu J."/>
            <person name="Shao H."/>
            <person name="Ye R."/>
            <person name="Li L."/>
            <person name="Wei W."/>
            <person name="Wang X."/>
            <person name="Wang C."/>
            <person name="Yang T."/>
            <person name="Huo Q."/>
            <person name="Li W."/>
            <person name="Guo W."/>
            <person name="Chen H."/>
            <person name="Zhou L."/>
            <person name="Ni X."/>
            <person name="Tian J."/>
            <person name="Zhou Y."/>
            <person name="Sheng Y."/>
            <person name="Liu T."/>
            <person name="Pan Y."/>
            <person name="Xia L."/>
            <person name="Li J."/>
            <person name="Zhao F."/>
            <person name="Cao W."/>
        </authorList>
    </citation>
    <scope>NUCLEOTIDE SEQUENCE</scope>
    <source>
        <strain evidence="1">Hyas-2018</strain>
    </source>
</reference>
<gene>
    <name evidence="1" type="ORF">HPB50_025001</name>
</gene>
<organism evidence="1 2">
    <name type="scientific">Hyalomma asiaticum</name>
    <name type="common">Tick</name>
    <dbReference type="NCBI Taxonomy" id="266040"/>
    <lineage>
        <taxon>Eukaryota</taxon>
        <taxon>Metazoa</taxon>
        <taxon>Ecdysozoa</taxon>
        <taxon>Arthropoda</taxon>
        <taxon>Chelicerata</taxon>
        <taxon>Arachnida</taxon>
        <taxon>Acari</taxon>
        <taxon>Parasitiformes</taxon>
        <taxon>Ixodida</taxon>
        <taxon>Ixodoidea</taxon>
        <taxon>Ixodidae</taxon>
        <taxon>Hyalomminae</taxon>
        <taxon>Hyalomma</taxon>
    </lineage>
</organism>
<comment type="caution">
    <text evidence="1">The sequence shown here is derived from an EMBL/GenBank/DDBJ whole genome shotgun (WGS) entry which is preliminary data.</text>
</comment>